<dbReference type="InterPro" id="IPR018791">
    <property type="entry name" value="UV_resistance/autophagy_Atg14"/>
</dbReference>
<dbReference type="GO" id="GO:0005768">
    <property type="term" value="C:endosome"/>
    <property type="evidence" value="ECO:0007669"/>
    <property type="project" value="TreeGrafter"/>
</dbReference>
<protein>
    <recommendedName>
        <fullName evidence="2">Autophagy-related protein 14</fullName>
    </recommendedName>
</protein>
<comment type="caution">
    <text evidence="5">The sequence shown here is derived from an EMBL/GenBank/DDBJ whole genome shotgun (WGS) entry which is preliminary data.</text>
</comment>
<dbReference type="GO" id="GO:0000323">
    <property type="term" value="C:lytic vacuole"/>
    <property type="evidence" value="ECO:0007669"/>
    <property type="project" value="TreeGrafter"/>
</dbReference>
<sequence>MQCNICSRLGGPKLPFLCPTDARNCLYGPRVENATILIEKESLDEQVTAALSKRGKNTKIKPDITPLDLIAVKAETNQILDRTQLILAKAQELRNKVEQARLDLVRKKAVITRRKSDLVSASCGIDAQRSRLLNEVEKSTQTIKVKWHQKHIATMSARSFLCGEAARLYGLKKVKNKNLKDEYKLGRSLVIELEKFHTVSAAQVSTVLSHIVHLLVLSAHYLGLHLPAEITLPHRDYPLPTILPLQSSYKFSNLSFTGSDIPQTNHNLSRREESTKPRPRPLYIQKPLPTIAIEDSSEYALFLEGIALLAYDVTWVCKSQGVVIDEENFHDICNIGKNLFNLLISTQSKLLPEPRVLPKKTPSGKDLTKVCNSNNEDQIAFSQTLLGKYSHNTAYSFLGKSEGTHMISTWKLLSPLEITDRLRSHFMSEAANAEWEMLNVDAWEGNQECNSYDSGVVIWQQKRIGKSKGLERQNFLNSKKAIDAIEVFPNEGDRKVGTGGWTKLKPR</sequence>
<dbReference type="OrthoDB" id="16772at2759"/>
<evidence type="ECO:0000256" key="1">
    <source>
        <dbReference type="ARBA" id="ARBA00009574"/>
    </source>
</evidence>
<accession>A0A2S4PPZ2</accession>
<evidence type="ECO:0000313" key="6">
    <source>
        <dbReference type="Proteomes" id="UP000237438"/>
    </source>
</evidence>
<dbReference type="Pfam" id="PF10186">
    <property type="entry name" value="ATG14"/>
    <property type="match status" value="1"/>
</dbReference>
<reference evidence="5 6" key="1">
    <citation type="submission" date="2017-10" db="EMBL/GenBank/DDBJ databases">
        <title>Development of genomic resources for the powdery mildew, Erysiphe pulchra.</title>
        <authorList>
            <person name="Wadl P.A."/>
            <person name="Mack B.M."/>
            <person name="Moore G."/>
            <person name="Beltz S.B."/>
        </authorList>
    </citation>
    <scope>NUCLEOTIDE SEQUENCE [LARGE SCALE GENOMIC DNA]</scope>
    <source>
        <strain evidence="5">Cflorida</strain>
    </source>
</reference>
<dbReference type="Proteomes" id="UP000237438">
    <property type="component" value="Unassembled WGS sequence"/>
</dbReference>
<dbReference type="GO" id="GO:0032991">
    <property type="term" value="C:protein-containing complex"/>
    <property type="evidence" value="ECO:0007669"/>
    <property type="project" value="UniProtKB-ARBA"/>
</dbReference>
<dbReference type="PANTHER" id="PTHR15157:SF13">
    <property type="entry name" value="AUTOPHAGY-RELATED PROTEIN 14"/>
    <property type="match status" value="1"/>
</dbReference>
<dbReference type="STRING" id="225359.A0A2S4PPZ2"/>
<name>A0A2S4PPZ2_9PEZI</name>
<evidence type="ECO:0000256" key="4">
    <source>
        <dbReference type="SAM" id="Coils"/>
    </source>
</evidence>
<evidence type="ECO:0000256" key="2">
    <source>
        <dbReference type="ARBA" id="ARBA00013807"/>
    </source>
</evidence>
<proteinExistence type="inferred from homology"/>
<dbReference type="PANTHER" id="PTHR15157">
    <property type="entry name" value="UV RADIATION RESISTANCE-ASSOCIATED GENE PROTEIN"/>
    <property type="match status" value="1"/>
</dbReference>
<dbReference type="GO" id="GO:0035493">
    <property type="term" value="P:SNARE complex assembly"/>
    <property type="evidence" value="ECO:0007669"/>
    <property type="project" value="TreeGrafter"/>
</dbReference>
<keyword evidence="3 4" id="KW-0175">Coiled coil</keyword>
<dbReference type="GO" id="GO:0000149">
    <property type="term" value="F:SNARE binding"/>
    <property type="evidence" value="ECO:0007669"/>
    <property type="project" value="TreeGrafter"/>
</dbReference>
<dbReference type="AlphaFoldDB" id="A0A2S4PPZ2"/>
<feature type="coiled-coil region" evidence="4">
    <location>
        <begin position="80"/>
        <end position="110"/>
    </location>
</feature>
<evidence type="ECO:0000256" key="3">
    <source>
        <dbReference type="ARBA" id="ARBA00023054"/>
    </source>
</evidence>
<gene>
    <name evidence="5" type="ORF">EPUL_006224</name>
</gene>
<comment type="similarity">
    <text evidence="1">Belongs to the ATG14 family.</text>
</comment>
<keyword evidence="6" id="KW-1185">Reference proteome</keyword>
<organism evidence="5 6">
    <name type="scientific">Erysiphe pulchra</name>
    <dbReference type="NCBI Taxonomy" id="225359"/>
    <lineage>
        <taxon>Eukaryota</taxon>
        <taxon>Fungi</taxon>
        <taxon>Dikarya</taxon>
        <taxon>Ascomycota</taxon>
        <taxon>Pezizomycotina</taxon>
        <taxon>Leotiomycetes</taxon>
        <taxon>Erysiphales</taxon>
        <taxon>Erysiphaceae</taxon>
        <taxon>Erysiphe</taxon>
    </lineage>
</organism>
<dbReference type="EMBL" id="PEDP01001171">
    <property type="protein sequence ID" value="POS84113.1"/>
    <property type="molecule type" value="Genomic_DNA"/>
</dbReference>
<evidence type="ECO:0000313" key="5">
    <source>
        <dbReference type="EMBL" id="POS84113.1"/>
    </source>
</evidence>